<feature type="transmembrane region" description="Helical" evidence="11">
    <location>
        <begin position="538"/>
        <end position="562"/>
    </location>
</feature>
<dbReference type="Pfam" id="PF00001">
    <property type="entry name" value="7tm_1"/>
    <property type="match status" value="2"/>
</dbReference>
<evidence type="ECO:0000256" key="1">
    <source>
        <dbReference type="ARBA" id="ARBA00004651"/>
    </source>
</evidence>
<evidence type="ECO:0000256" key="10">
    <source>
        <dbReference type="SAM" id="MobiDB-lite"/>
    </source>
</evidence>
<feature type="domain" description="G-protein coupled receptors family 1 profile" evidence="12">
    <location>
        <begin position="805"/>
        <end position="886"/>
    </location>
</feature>
<keyword evidence="3 11" id="KW-0812">Transmembrane</keyword>
<feature type="transmembrane region" description="Helical" evidence="11">
    <location>
        <begin position="136"/>
        <end position="158"/>
    </location>
</feature>
<dbReference type="InterPro" id="IPR017452">
    <property type="entry name" value="GPCR_Rhodpsn_7TM"/>
</dbReference>
<dbReference type="EMBL" id="DS469545">
    <property type="protein sequence ID" value="EDO44374.1"/>
    <property type="molecule type" value="Genomic_DNA"/>
</dbReference>
<dbReference type="InterPro" id="IPR000276">
    <property type="entry name" value="GPCR_Rhodpsn"/>
</dbReference>
<keyword evidence="8" id="KW-0325">Glycoprotein</keyword>
<dbReference type="InParanoid" id="A7RW17"/>
<feature type="transmembrane region" description="Helical" evidence="11">
    <location>
        <begin position="20"/>
        <end position="43"/>
    </location>
</feature>
<reference evidence="13 14" key="1">
    <citation type="journal article" date="2007" name="Science">
        <title>Sea anemone genome reveals ancestral eumetazoan gene repertoire and genomic organization.</title>
        <authorList>
            <person name="Putnam N.H."/>
            <person name="Srivastava M."/>
            <person name="Hellsten U."/>
            <person name="Dirks B."/>
            <person name="Chapman J."/>
            <person name="Salamov A."/>
            <person name="Terry A."/>
            <person name="Shapiro H."/>
            <person name="Lindquist E."/>
            <person name="Kapitonov V.V."/>
            <person name="Jurka J."/>
            <person name="Genikhovich G."/>
            <person name="Grigoriev I.V."/>
            <person name="Lucas S.M."/>
            <person name="Steele R.E."/>
            <person name="Finnerty J.R."/>
            <person name="Technau U."/>
            <person name="Martindale M.Q."/>
            <person name="Rokhsar D.S."/>
        </authorList>
    </citation>
    <scope>NUCLEOTIDE SEQUENCE [LARGE SCALE GENOMIC DNA]</scope>
    <source>
        <strain evidence="14">CH2 X CH6</strain>
    </source>
</reference>
<evidence type="ECO:0000256" key="5">
    <source>
        <dbReference type="ARBA" id="ARBA00023040"/>
    </source>
</evidence>
<evidence type="ECO:0000256" key="7">
    <source>
        <dbReference type="ARBA" id="ARBA00023170"/>
    </source>
</evidence>
<keyword evidence="4 11" id="KW-1133">Transmembrane helix</keyword>
<dbReference type="SMART" id="SM01381">
    <property type="entry name" value="7TM_GPCR_Srsx"/>
    <property type="match status" value="1"/>
</dbReference>
<sequence>MASAMNSTDAQGISRTSLFAIGSFEVVIFFMGTIGNLLPFIAVMRNPRLRFATNYYVVSLSVADLLVTAILVPVRAVQHLWSSLGKSHQLPKILLDVVVFIGRATILASFANLALMSVDRLIALKFPLRYRIKLRYSAPTSLSVIFAAWFLSIFLTIIGEFPEVSSPRGMIEFSVFSLSMTAIIVVSYCYIFVIVRRQTRYRMKIKIKLDEAGRPYRNSSTEAPFATPAEDGTSEGTPSRKYSSLLKADENLSYDTNREEDSPISTESFISKRGSAVGTDERTLSDVLTPSDDSCETARETVNSTPQKHARRAAISSFTHNGYHALLKQSTESGGIKQQSQTSLLLSPVWSRNSNGTDKPQGSYIRGTETPLQSSLTRNTIGTDKQQDSYIRSTETLLQSSLTRNSIDTDKPQGSYIRGTESPSQSSLTGKRGSDGMKRRVTMLTEERPHSSEELPSLGHDHQSDCATPVHLSGNTLNLYGDDTLSTSSISMSGCGRKSRSPSILVVRPINAIRKRASSVFHLHDHTYSSDDKRTAKAIAIVISSFILLVYPRIVLIFYHMFRPETLQTSTARLWLRILIYTNSTDERTLSDVLTPSDDSCETARETVNSTPQKHARRAAISSFTHNGYHALLKQSTESEGIKQQSHTSLLLSPVWSRNSNGTDKPQDSYIRSTKTLLQSSLTRNSIGTDKPQGSYIRGTESPLQSSLGSYIRGTESPSQSSLTGKRGSDGMKRRVTMLTEERPHSSEELPSLGHDHQSDCATPVHLSGNTLNLYGDDTLSTSSISMSGCGRKSRSPSILVVRPINAIRKRASSVFHLHDHTYSSDDKRTAKAIAIVISSFILLVYPRIVLIFYHMFRPETLQTSTARLWLRILIYTNSVMNPILYAWRMEEFRREFKHIFIGCFRKLRCKRHL</sequence>
<dbReference type="AlphaFoldDB" id="A7RW17"/>
<feature type="transmembrane region" description="Helical" evidence="11">
    <location>
        <begin position="55"/>
        <end position="73"/>
    </location>
</feature>
<feature type="compositionally biased region" description="Polar residues" evidence="10">
    <location>
        <begin position="370"/>
        <end position="406"/>
    </location>
</feature>
<keyword evidence="6 11" id="KW-0472">Membrane</keyword>
<gene>
    <name evidence="13" type="ORF">NEMVEDRAFT_v1g202987</name>
</gene>
<proteinExistence type="predicted"/>
<dbReference type="SUPFAM" id="SSF81321">
    <property type="entry name" value="Family A G protein-coupled receptor-like"/>
    <property type="match status" value="2"/>
</dbReference>
<comment type="subcellular location">
    <subcellularLocation>
        <location evidence="1">Cell membrane</location>
        <topology evidence="1">Multi-pass membrane protein</topology>
    </subcellularLocation>
</comment>
<feature type="transmembrane region" description="Helical" evidence="11">
    <location>
        <begin position="170"/>
        <end position="195"/>
    </location>
</feature>
<dbReference type="PANTHER" id="PTHR24246:SF27">
    <property type="entry name" value="ADENOSINE RECEPTOR, ISOFORM A"/>
    <property type="match status" value="1"/>
</dbReference>
<evidence type="ECO:0000256" key="11">
    <source>
        <dbReference type="SAM" id="Phobius"/>
    </source>
</evidence>
<evidence type="ECO:0000256" key="6">
    <source>
        <dbReference type="ARBA" id="ARBA00023136"/>
    </source>
</evidence>
<feature type="transmembrane region" description="Helical" evidence="11">
    <location>
        <begin position="869"/>
        <end position="888"/>
    </location>
</feature>
<dbReference type="Gene3D" id="1.20.1070.10">
    <property type="entry name" value="Rhodopsin 7-helix transmembrane proteins"/>
    <property type="match status" value="2"/>
</dbReference>
<feature type="transmembrane region" description="Helical" evidence="11">
    <location>
        <begin position="833"/>
        <end position="857"/>
    </location>
</feature>
<feature type="domain" description="G-protein coupled receptors family 1 profile" evidence="12">
    <location>
        <begin position="35"/>
        <end position="157"/>
    </location>
</feature>
<dbReference type="GO" id="GO:0007186">
    <property type="term" value="P:G protein-coupled receptor signaling pathway"/>
    <property type="evidence" value="ECO:0000318"/>
    <property type="project" value="GO_Central"/>
</dbReference>
<dbReference type="PRINTS" id="PR00237">
    <property type="entry name" value="GPCRRHODOPSN"/>
</dbReference>
<evidence type="ECO:0000256" key="3">
    <source>
        <dbReference type="ARBA" id="ARBA00022692"/>
    </source>
</evidence>
<dbReference type="PROSITE" id="PS50262">
    <property type="entry name" value="G_PROTEIN_RECEP_F1_2"/>
    <property type="match status" value="2"/>
</dbReference>
<evidence type="ECO:0000256" key="8">
    <source>
        <dbReference type="ARBA" id="ARBA00023180"/>
    </source>
</evidence>
<feature type="compositionally biased region" description="Polar residues" evidence="10">
    <location>
        <begin position="347"/>
        <end position="360"/>
    </location>
</feature>
<protein>
    <recommendedName>
        <fullName evidence="12">G-protein coupled receptors family 1 profile domain-containing protein</fullName>
    </recommendedName>
</protein>
<accession>A7RW17</accession>
<evidence type="ECO:0000259" key="12">
    <source>
        <dbReference type="PROSITE" id="PS50262"/>
    </source>
</evidence>
<feature type="region of interest" description="Disordered" evidence="10">
    <location>
        <begin position="216"/>
        <end position="307"/>
    </location>
</feature>
<feature type="region of interest" description="Disordered" evidence="10">
    <location>
        <begin position="347"/>
        <end position="438"/>
    </location>
</feature>
<dbReference type="PhylomeDB" id="A7RW17"/>
<keyword evidence="9" id="KW-0807">Transducer</keyword>
<evidence type="ECO:0000256" key="4">
    <source>
        <dbReference type="ARBA" id="ARBA00022989"/>
    </source>
</evidence>
<evidence type="ECO:0000313" key="13">
    <source>
        <dbReference type="EMBL" id="EDO44374.1"/>
    </source>
</evidence>
<keyword evidence="5" id="KW-0297">G-protein coupled receptor</keyword>
<dbReference type="eggNOG" id="KOG3656">
    <property type="taxonomic scope" value="Eukaryota"/>
</dbReference>
<feature type="transmembrane region" description="Helical" evidence="11">
    <location>
        <begin position="93"/>
        <end position="115"/>
    </location>
</feature>
<keyword evidence="14" id="KW-1185">Reference proteome</keyword>
<evidence type="ECO:0000256" key="9">
    <source>
        <dbReference type="ARBA" id="ARBA00023224"/>
    </source>
</evidence>
<dbReference type="GO" id="GO:0005886">
    <property type="term" value="C:plasma membrane"/>
    <property type="evidence" value="ECO:0000318"/>
    <property type="project" value="GO_Central"/>
</dbReference>
<dbReference type="Proteomes" id="UP000001593">
    <property type="component" value="Unassembled WGS sequence"/>
</dbReference>
<dbReference type="PANTHER" id="PTHR24246">
    <property type="entry name" value="OLFACTORY RECEPTOR AND ADENOSINE RECEPTOR"/>
    <property type="match status" value="1"/>
</dbReference>
<keyword evidence="2" id="KW-1003">Cell membrane</keyword>
<evidence type="ECO:0000313" key="14">
    <source>
        <dbReference type="Proteomes" id="UP000001593"/>
    </source>
</evidence>
<keyword evidence="7" id="KW-0675">Receptor</keyword>
<name>A7RW17_NEMVE</name>
<evidence type="ECO:0000256" key="2">
    <source>
        <dbReference type="ARBA" id="ARBA00022475"/>
    </source>
</evidence>
<organism evidence="13 14">
    <name type="scientific">Nematostella vectensis</name>
    <name type="common">Starlet sea anemone</name>
    <dbReference type="NCBI Taxonomy" id="45351"/>
    <lineage>
        <taxon>Eukaryota</taxon>
        <taxon>Metazoa</taxon>
        <taxon>Cnidaria</taxon>
        <taxon>Anthozoa</taxon>
        <taxon>Hexacorallia</taxon>
        <taxon>Actiniaria</taxon>
        <taxon>Edwardsiidae</taxon>
        <taxon>Nematostella</taxon>
    </lineage>
</organism>
<feature type="region of interest" description="Disordered" evidence="10">
    <location>
        <begin position="683"/>
        <end position="732"/>
    </location>
</feature>
<dbReference type="HOGENOM" id="CLU_318398_0_0_1"/>
<dbReference type="GO" id="GO:0001609">
    <property type="term" value="F:G protein-coupled adenosine receptor activity"/>
    <property type="evidence" value="ECO:0000318"/>
    <property type="project" value="GO_Central"/>
</dbReference>